<protein>
    <submittedName>
        <fullName evidence="2">GNAT family N-acetyltransferase</fullName>
    </submittedName>
</protein>
<dbReference type="RefSeq" id="WP_185278404.1">
    <property type="nucleotide sequence ID" value="NZ_CP043641.1"/>
</dbReference>
<dbReference type="PANTHER" id="PTHR13170:SF16">
    <property type="entry name" value="PROTEIN O-GLCNACASE"/>
    <property type="match status" value="1"/>
</dbReference>
<evidence type="ECO:0000313" key="2">
    <source>
        <dbReference type="EMBL" id="QNE35244.1"/>
    </source>
</evidence>
<dbReference type="PROSITE" id="PS51186">
    <property type="entry name" value="GNAT"/>
    <property type="match status" value="1"/>
</dbReference>
<name>A0A7G6Y9S9_9MICO</name>
<dbReference type="EMBL" id="CP043641">
    <property type="protein sequence ID" value="QNE35244.1"/>
    <property type="molecule type" value="Genomic_DNA"/>
</dbReference>
<dbReference type="InterPro" id="IPR051822">
    <property type="entry name" value="Glycosyl_Hydrolase_84"/>
</dbReference>
<dbReference type="KEGG" id="lse:F1C12_08915"/>
<sequence>MSSIRPYRPADRDDVYDICVRTGASGSDARGLYSSDDLIPDVFAGPYVEYQPDLAFVVDTGDRVAGYVIAVADSQAFADWYDEHWLPGFRERYPLDAAPTAKEREAIGFGLDQHEAIVPEADRYPAHLHIDLLPELQGQGFGRRLIRELLAALHERGVPGVFLRMSPANTGAMAFYRRLGFRELPSSRPDAPALAIATDAEV</sequence>
<dbReference type="InterPro" id="IPR000182">
    <property type="entry name" value="GNAT_dom"/>
</dbReference>
<evidence type="ECO:0000313" key="3">
    <source>
        <dbReference type="Proteomes" id="UP000515511"/>
    </source>
</evidence>
<proteinExistence type="predicted"/>
<evidence type="ECO:0000259" key="1">
    <source>
        <dbReference type="PROSITE" id="PS51186"/>
    </source>
</evidence>
<dbReference type="GO" id="GO:0016747">
    <property type="term" value="F:acyltransferase activity, transferring groups other than amino-acyl groups"/>
    <property type="evidence" value="ECO:0007669"/>
    <property type="project" value="InterPro"/>
</dbReference>
<dbReference type="SUPFAM" id="SSF55729">
    <property type="entry name" value="Acyl-CoA N-acyltransferases (Nat)"/>
    <property type="match status" value="1"/>
</dbReference>
<dbReference type="PANTHER" id="PTHR13170">
    <property type="entry name" value="O-GLCNACASE"/>
    <property type="match status" value="1"/>
</dbReference>
<dbReference type="AlphaFoldDB" id="A0A7G6Y9S9"/>
<dbReference type="Pfam" id="PF00583">
    <property type="entry name" value="Acetyltransf_1"/>
    <property type="match status" value="1"/>
</dbReference>
<gene>
    <name evidence="2" type="ORF">F1C12_08915</name>
</gene>
<reference evidence="3" key="1">
    <citation type="submission" date="2019-09" db="EMBL/GenBank/DDBJ databases">
        <title>Antimicrobial potential of Antarctic Bacteria.</title>
        <authorList>
            <person name="Benaud N."/>
            <person name="Edwards R.J."/>
            <person name="Ferrari B.C."/>
        </authorList>
    </citation>
    <scope>NUCLEOTIDE SEQUENCE [LARGE SCALE GENOMIC DNA]</scope>
    <source>
        <strain evidence="3">INR9</strain>
    </source>
</reference>
<accession>A0A7G6Y9S9</accession>
<feature type="domain" description="N-acetyltransferase" evidence="1">
    <location>
        <begin position="2"/>
        <end position="201"/>
    </location>
</feature>
<keyword evidence="2" id="KW-0808">Transferase</keyword>
<organism evidence="2 3">
    <name type="scientific">Leifsonia shinshuensis</name>
    <dbReference type="NCBI Taxonomy" id="150026"/>
    <lineage>
        <taxon>Bacteria</taxon>
        <taxon>Bacillati</taxon>
        <taxon>Actinomycetota</taxon>
        <taxon>Actinomycetes</taxon>
        <taxon>Micrococcales</taxon>
        <taxon>Microbacteriaceae</taxon>
        <taxon>Leifsonia</taxon>
    </lineage>
</organism>
<dbReference type="Gene3D" id="3.40.630.30">
    <property type="match status" value="1"/>
</dbReference>
<dbReference type="Proteomes" id="UP000515511">
    <property type="component" value="Chromosome"/>
</dbReference>
<dbReference type="InterPro" id="IPR016181">
    <property type="entry name" value="Acyl_CoA_acyltransferase"/>
</dbReference>